<evidence type="ECO:0000256" key="2">
    <source>
        <dbReference type="ARBA" id="ARBA00011738"/>
    </source>
</evidence>
<dbReference type="GO" id="GO:0030170">
    <property type="term" value="F:pyridoxal phosphate binding"/>
    <property type="evidence" value="ECO:0007669"/>
    <property type="project" value="InterPro"/>
</dbReference>
<keyword evidence="10" id="KW-0732">Signal</keyword>
<dbReference type="InterPro" id="IPR015422">
    <property type="entry name" value="PyrdxlP-dep_Trfase_small"/>
</dbReference>
<dbReference type="Pfam" id="PF00155">
    <property type="entry name" value="Aminotran_1_2"/>
    <property type="match status" value="1"/>
</dbReference>
<dbReference type="Gene3D" id="3.40.640.10">
    <property type="entry name" value="Type I PLP-dependent aspartate aminotransferase-like (Major domain)"/>
    <property type="match status" value="1"/>
</dbReference>
<sequence length="563" mass="62325">MKLVWKHSAMLHLLLCVCVAPCASSVQALSPPPAMALGGPHTLGKSVLESNLEEAVSVWQSSSDCNSFKWTAPTFEFNCFMEMMTSLQHVNPTVRGLRDSPQTMLQNLAERIRKEISLGAQKPFKKVIDVSSGDPHRVDLQHVSFLRQVLAVCIYPQLLEDKCFPLDVKIRAQKLLEACDGASVGSYTASSGLRHVRQSIAEFITKRDGVPSYAQNIFISAGSQRAIMIAVKLLASGEGNTRTGVLIPGPCPHMLYNVLEEAGVVLVPYQLTEERGWAVDLDNMHQALKAARGYCEPRAIYISNPGNPTGHVQDRKSIEEVIQFAAAERVLLLADEVYQDSVYGKDREFISYKKVLFEMDIELAETVQLISFHSLSSTCIRECGLRAGYMEVVNMDPEVIYYFDNTLCGDISTPVTGQLGLDLMVNPPQPGDPSYHTYMQETFFILATLSHNAQWVQELLNKLPGVRCQPVLGGIYVFPRLHLPCGIKEQAKLLGLKADVLYCQKLLEEEGVLAGAGEHGEMTDSFHLRLCILVPHYTLVEVLARLTSFHCRLMGGTVTPTEV</sequence>
<dbReference type="GeneTree" id="ENSGT00940000155265"/>
<organism evidence="12 13">
    <name type="scientific">Haplochromis burtoni</name>
    <name type="common">Burton's mouthbrooder</name>
    <name type="synonym">Chromis burtoni</name>
    <dbReference type="NCBI Taxonomy" id="8153"/>
    <lineage>
        <taxon>Eukaryota</taxon>
        <taxon>Metazoa</taxon>
        <taxon>Chordata</taxon>
        <taxon>Craniata</taxon>
        <taxon>Vertebrata</taxon>
        <taxon>Euteleostomi</taxon>
        <taxon>Actinopterygii</taxon>
        <taxon>Neopterygii</taxon>
        <taxon>Teleostei</taxon>
        <taxon>Neoteleostei</taxon>
        <taxon>Acanthomorphata</taxon>
        <taxon>Ovalentaria</taxon>
        <taxon>Cichlomorphae</taxon>
        <taxon>Cichliformes</taxon>
        <taxon>Cichlidae</taxon>
        <taxon>African cichlids</taxon>
        <taxon>Pseudocrenilabrinae</taxon>
        <taxon>Haplochromini</taxon>
        <taxon>Haplochromis</taxon>
    </lineage>
</organism>
<evidence type="ECO:0000256" key="10">
    <source>
        <dbReference type="SAM" id="SignalP"/>
    </source>
</evidence>
<dbReference type="STRING" id="8153.ENSHBUP00000018219"/>
<dbReference type="UniPathway" id="UPA00528">
    <property type="reaction ID" value="UER00586"/>
</dbReference>
<dbReference type="OMA" id="SCCAEAM"/>
<protein>
    <recommendedName>
        <fullName evidence="8">alanine transaminase</fullName>
        <ecNumber evidence="8">2.6.1.2</ecNumber>
    </recommendedName>
</protein>
<dbReference type="InterPro" id="IPR004839">
    <property type="entry name" value="Aminotransferase_I/II_large"/>
</dbReference>
<comment type="catalytic activity">
    <reaction evidence="9">
        <text>L-alanine + 2-oxoglutarate = pyruvate + L-glutamate</text>
        <dbReference type="Rhea" id="RHEA:19453"/>
        <dbReference type="ChEBI" id="CHEBI:15361"/>
        <dbReference type="ChEBI" id="CHEBI:16810"/>
        <dbReference type="ChEBI" id="CHEBI:29985"/>
        <dbReference type="ChEBI" id="CHEBI:57972"/>
        <dbReference type="EC" id="2.6.1.2"/>
    </reaction>
</comment>
<feature type="chain" id="PRO_5018720000" description="alanine transaminase" evidence="10">
    <location>
        <begin position="29"/>
        <end position="563"/>
    </location>
</feature>
<keyword evidence="5" id="KW-0663">Pyridoxal phosphate</keyword>
<evidence type="ECO:0000256" key="7">
    <source>
        <dbReference type="ARBA" id="ARBA00025785"/>
    </source>
</evidence>
<evidence type="ECO:0000313" key="12">
    <source>
        <dbReference type="Ensembl" id="ENSHBUP00000018219.1"/>
    </source>
</evidence>
<keyword evidence="3" id="KW-0032">Aminotransferase</keyword>
<evidence type="ECO:0000256" key="8">
    <source>
        <dbReference type="ARBA" id="ARBA00026106"/>
    </source>
</evidence>
<dbReference type="Gene3D" id="3.90.1150.10">
    <property type="entry name" value="Aspartate Aminotransferase, domain 1"/>
    <property type="match status" value="1"/>
</dbReference>
<evidence type="ECO:0000256" key="1">
    <source>
        <dbReference type="ARBA" id="ARBA00001933"/>
    </source>
</evidence>
<dbReference type="InterPro" id="IPR015421">
    <property type="entry name" value="PyrdxlP-dep_Trfase_major"/>
</dbReference>
<dbReference type="GO" id="GO:0004021">
    <property type="term" value="F:L-alanine:2-oxoglutarate aminotransferase activity"/>
    <property type="evidence" value="ECO:0007669"/>
    <property type="project" value="UniProtKB-EC"/>
</dbReference>
<evidence type="ECO:0000256" key="9">
    <source>
        <dbReference type="ARBA" id="ARBA00047412"/>
    </source>
</evidence>
<dbReference type="Proteomes" id="UP000264840">
    <property type="component" value="Unplaced"/>
</dbReference>
<keyword evidence="4" id="KW-0808">Transferase</keyword>
<evidence type="ECO:0000256" key="4">
    <source>
        <dbReference type="ARBA" id="ARBA00022679"/>
    </source>
</evidence>
<comment type="similarity">
    <text evidence="7">Belongs to the class-I pyridoxal-phosphate-dependent aminotransferase family. Alanine aminotransferase subfamily.</text>
</comment>
<evidence type="ECO:0000256" key="5">
    <source>
        <dbReference type="ARBA" id="ARBA00022898"/>
    </source>
</evidence>
<dbReference type="InterPro" id="IPR045088">
    <property type="entry name" value="ALAT1/2-like"/>
</dbReference>
<dbReference type="CDD" id="cd00609">
    <property type="entry name" value="AAT_like"/>
    <property type="match status" value="1"/>
</dbReference>
<comment type="subunit">
    <text evidence="2">Homodimer.</text>
</comment>
<dbReference type="PANTHER" id="PTHR11751:SF469">
    <property type="entry name" value="ALANINE TRANSAMINASE"/>
    <property type="match status" value="1"/>
</dbReference>
<comment type="pathway">
    <text evidence="6">Amino-acid degradation; L-alanine degradation via transaminase pathway; pyruvate from L-alanine: step 1/1.</text>
</comment>
<dbReference type="PANTHER" id="PTHR11751">
    <property type="entry name" value="ALANINE AMINOTRANSFERASE"/>
    <property type="match status" value="1"/>
</dbReference>
<dbReference type="AlphaFoldDB" id="A0A3Q2W9V2"/>
<reference evidence="12" key="2">
    <citation type="submission" date="2025-09" db="UniProtKB">
        <authorList>
            <consortium name="Ensembl"/>
        </authorList>
    </citation>
    <scope>IDENTIFICATION</scope>
</reference>
<proteinExistence type="inferred from homology"/>
<dbReference type="EC" id="2.6.1.2" evidence="8"/>
<dbReference type="GO" id="GO:0042853">
    <property type="term" value="P:L-alanine catabolic process"/>
    <property type="evidence" value="ECO:0007669"/>
    <property type="project" value="UniProtKB-UniPathway"/>
</dbReference>
<feature type="signal peptide" evidence="10">
    <location>
        <begin position="1"/>
        <end position="28"/>
    </location>
</feature>
<comment type="cofactor">
    <cofactor evidence="1">
        <name>pyridoxal 5'-phosphate</name>
        <dbReference type="ChEBI" id="CHEBI:597326"/>
    </cofactor>
</comment>
<evidence type="ECO:0000313" key="13">
    <source>
        <dbReference type="Proteomes" id="UP000264840"/>
    </source>
</evidence>
<dbReference type="InterPro" id="IPR015424">
    <property type="entry name" value="PyrdxlP-dep_Trfase"/>
</dbReference>
<evidence type="ECO:0000256" key="6">
    <source>
        <dbReference type="ARBA" id="ARBA00025708"/>
    </source>
</evidence>
<dbReference type="FunFam" id="3.40.640.10:FF:000129">
    <property type="entry name" value="Alanine aminotransferase 2"/>
    <property type="match status" value="1"/>
</dbReference>
<dbReference type="SUPFAM" id="SSF53383">
    <property type="entry name" value="PLP-dependent transferases"/>
    <property type="match status" value="1"/>
</dbReference>
<dbReference type="Gene3D" id="1.10.287.1970">
    <property type="match status" value="1"/>
</dbReference>
<evidence type="ECO:0000259" key="11">
    <source>
        <dbReference type="Pfam" id="PF00155"/>
    </source>
</evidence>
<evidence type="ECO:0000256" key="3">
    <source>
        <dbReference type="ARBA" id="ARBA00022576"/>
    </source>
</evidence>
<feature type="domain" description="Aminotransferase class I/classII large" evidence="11">
    <location>
        <begin position="165"/>
        <end position="545"/>
    </location>
</feature>
<name>A0A3Q2W9V2_HAPBU</name>
<reference evidence="12" key="1">
    <citation type="submission" date="2025-08" db="UniProtKB">
        <authorList>
            <consortium name="Ensembl"/>
        </authorList>
    </citation>
    <scope>IDENTIFICATION</scope>
</reference>
<dbReference type="Ensembl" id="ENSHBUT00000027202.1">
    <property type="protein sequence ID" value="ENSHBUP00000018219.1"/>
    <property type="gene ID" value="ENSHBUG00000020286.1"/>
</dbReference>
<accession>A0A3Q2W9V2</accession>
<keyword evidence="13" id="KW-1185">Reference proteome</keyword>